<protein>
    <submittedName>
        <fullName evidence="2">(African queen) hypothetical protein</fullName>
    </submittedName>
</protein>
<proteinExistence type="predicted"/>
<sequence length="123" mass="13796">MKSTVNKKARAEVQEKTQNGTNGLTSLTIVPKTVVTMKPINPLTVIVNVEPLLLTFGVNISPIKTLGIIARPEKKLLVQTLRAAKEYVDRCGQTRSKALQDDASDRTKWKKRTRKADPTIRWE</sequence>
<reference evidence="2" key="1">
    <citation type="submission" date="2021-09" db="EMBL/GenBank/DDBJ databases">
        <authorList>
            <person name="Martin H S."/>
        </authorList>
    </citation>
    <scope>NUCLEOTIDE SEQUENCE</scope>
</reference>
<comment type="caution">
    <text evidence="2">The sequence shown here is derived from an EMBL/GenBank/DDBJ whole genome shotgun (WGS) entry which is preliminary data.</text>
</comment>
<dbReference type="Proteomes" id="UP000789524">
    <property type="component" value="Unassembled WGS sequence"/>
</dbReference>
<feature type="region of interest" description="Disordered" evidence="1">
    <location>
        <begin position="93"/>
        <end position="123"/>
    </location>
</feature>
<evidence type="ECO:0000256" key="1">
    <source>
        <dbReference type="SAM" id="MobiDB-lite"/>
    </source>
</evidence>
<dbReference type="AlphaFoldDB" id="A0A8J2VTJ4"/>
<accession>A0A8J2VTJ4</accession>
<gene>
    <name evidence="2" type="ORF">DCHRY22_LOCUS8688</name>
</gene>
<keyword evidence="3" id="KW-1185">Reference proteome</keyword>
<evidence type="ECO:0000313" key="3">
    <source>
        <dbReference type="Proteomes" id="UP000789524"/>
    </source>
</evidence>
<evidence type="ECO:0000313" key="2">
    <source>
        <dbReference type="EMBL" id="CAG9569134.1"/>
    </source>
</evidence>
<name>A0A8J2VTJ4_9NEOP</name>
<organism evidence="2 3">
    <name type="scientific">Danaus chrysippus</name>
    <name type="common">African queen</name>
    <dbReference type="NCBI Taxonomy" id="151541"/>
    <lineage>
        <taxon>Eukaryota</taxon>
        <taxon>Metazoa</taxon>
        <taxon>Ecdysozoa</taxon>
        <taxon>Arthropoda</taxon>
        <taxon>Hexapoda</taxon>
        <taxon>Insecta</taxon>
        <taxon>Pterygota</taxon>
        <taxon>Neoptera</taxon>
        <taxon>Endopterygota</taxon>
        <taxon>Lepidoptera</taxon>
        <taxon>Glossata</taxon>
        <taxon>Ditrysia</taxon>
        <taxon>Papilionoidea</taxon>
        <taxon>Nymphalidae</taxon>
        <taxon>Danainae</taxon>
        <taxon>Danaini</taxon>
        <taxon>Danaina</taxon>
        <taxon>Danaus</taxon>
        <taxon>Anosia</taxon>
    </lineage>
</organism>
<feature type="compositionally biased region" description="Basic and acidic residues" evidence="1">
    <location>
        <begin position="98"/>
        <end position="107"/>
    </location>
</feature>
<dbReference type="EMBL" id="CAKASE010000062">
    <property type="protein sequence ID" value="CAG9569134.1"/>
    <property type="molecule type" value="Genomic_DNA"/>
</dbReference>